<dbReference type="PRINTS" id="PR01463">
    <property type="entry name" value="EAGCHANLFMLY"/>
</dbReference>
<dbReference type="SUPFAM" id="SSF51206">
    <property type="entry name" value="cAMP-binding domain-like"/>
    <property type="match status" value="1"/>
</dbReference>
<reference evidence="4 5" key="1">
    <citation type="submission" date="2024-03" db="EMBL/GenBank/DDBJ databases">
        <title>Complete genome sequence of the green alga Chloropicon roscoffensis RCC1871.</title>
        <authorList>
            <person name="Lemieux C."/>
            <person name="Pombert J.-F."/>
            <person name="Otis C."/>
            <person name="Turmel M."/>
        </authorList>
    </citation>
    <scope>NUCLEOTIDE SEQUENCE [LARGE SCALE GENOMIC DNA]</scope>
    <source>
        <strain evidence="4 5">RCC1871</strain>
    </source>
</reference>
<dbReference type="PANTHER" id="PTHR10217">
    <property type="entry name" value="VOLTAGE AND LIGAND GATED POTASSIUM CHANNEL"/>
    <property type="match status" value="1"/>
</dbReference>
<feature type="region of interest" description="Disordered" evidence="1">
    <location>
        <begin position="641"/>
        <end position="660"/>
    </location>
</feature>
<name>A0AAX4P6Y4_9CHLO</name>
<dbReference type="AlphaFoldDB" id="A0AAX4P6Y4"/>
<feature type="transmembrane region" description="Helical" evidence="2">
    <location>
        <begin position="107"/>
        <end position="132"/>
    </location>
</feature>
<feature type="transmembrane region" description="Helical" evidence="2">
    <location>
        <begin position="152"/>
        <end position="172"/>
    </location>
</feature>
<dbReference type="Gene3D" id="1.10.287.70">
    <property type="match status" value="1"/>
</dbReference>
<keyword evidence="5" id="KW-1185">Reference proteome</keyword>
<evidence type="ECO:0000313" key="4">
    <source>
        <dbReference type="EMBL" id="WZN61534.1"/>
    </source>
</evidence>
<keyword evidence="2" id="KW-0472">Membrane</keyword>
<organism evidence="4 5">
    <name type="scientific">Chloropicon roscoffensis</name>
    <dbReference type="NCBI Taxonomy" id="1461544"/>
    <lineage>
        <taxon>Eukaryota</taxon>
        <taxon>Viridiplantae</taxon>
        <taxon>Chlorophyta</taxon>
        <taxon>Chloropicophyceae</taxon>
        <taxon>Chloropicales</taxon>
        <taxon>Chloropicaceae</taxon>
        <taxon>Chloropicon</taxon>
    </lineage>
</organism>
<feature type="transmembrane region" description="Helical" evidence="2">
    <location>
        <begin position="380"/>
        <end position="400"/>
    </location>
</feature>
<dbReference type="GO" id="GO:0042391">
    <property type="term" value="P:regulation of membrane potential"/>
    <property type="evidence" value="ECO:0007669"/>
    <property type="project" value="TreeGrafter"/>
</dbReference>
<dbReference type="EMBL" id="CP151504">
    <property type="protein sequence ID" value="WZN61534.1"/>
    <property type="molecule type" value="Genomic_DNA"/>
</dbReference>
<dbReference type="Pfam" id="PF07885">
    <property type="entry name" value="Ion_trans_2"/>
    <property type="match status" value="1"/>
</dbReference>
<protein>
    <submittedName>
        <fullName evidence="4">Ion transport protein</fullName>
    </submittedName>
</protein>
<gene>
    <name evidence="4" type="ORF">HKI87_04g30690</name>
</gene>
<dbReference type="InterPro" id="IPR018490">
    <property type="entry name" value="cNMP-bd_dom_sf"/>
</dbReference>
<dbReference type="Gene3D" id="2.60.120.10">
    <property type="entry name" value="Jelly Rolls"/>
    <property type="match status" value="1"/>
</dbReference>
<dbReference type="InterPro" id="IPR050818">
    <property type="entry name" value="KCNH_animal-type"/>
</dbReference>
<evidence type="ECO:0000256" key="1">
    <source>
        <dbReference type="SAM" id="MobiDB-lite"/>
    </source>
</evidence>
<dbReference type="InterPro" id="IPR014710">
    <property type="entry name" value="RmlC-like_jellyroll"/>
</dbReference>
<feature type="transmembrane region" description="Helical" evidence="2">
    <location>
        <begin position="273"/>
        <end position="297"/>
    </location>
</feature>
<accession>A0AAX4P6Y4</accession>
<evidence type="ECO:0000313" key="5">
    <source>
        <dbReference type="Proteomes" id="UP001472866"/>
    </source>
</evidence>
<dbReference type="SUPFAM" id="SSF81324">
    <property type="entry name" value="Voltage-gated potassium channels"/>
    <property type="match status" value="1"/>
</dbReference>
<dbReference type="Proteomes" id="UP001472866">
    <property type="component" value="Chromosome 04"/>
</dbReference>
<dbReference type="InterPro" id="IPR013099">
    <property type="entry name" value="K_chnl_dom"/>
</dbReference>
<dbReference type="GO" id="GO:0005249">
    <property type="term" value="F:voltage-gated potassium channel activity"/>
    <property type="evidence" value="ECO:0007669"/>
    <property type="project" value="InterPro"/>
</dbReference>
<dbReference type="PANTHER" id="PTHR10217:SF435">
    <property type="entry name" value="POTASSIUM VOLTAGE-GATED CHANNEL PROTEIN EAG"/>
    <property type="match status" value="1"/>
</dbReference>
<feature type="domain" description="Potassium channel" evidence="3">
    <location>
        <begin position="332"/>
        <end position="401"/>
    </location>
</feature>
<feature type="compositionally biased region" description="Polar residues" evidence="1">
    <location>
        <begin position="651"/>
        <end position="660"/>
    </location>
</feature>
<proteinExistence type="predicted"/>
<dbReference type="InterPro" id="IPR003938">
    <property type="entry name" value="K_chnl_volt-dep_EAG/ELK/ERG"/>
</dbReference>
<evidence type="ECO:0000259" key="3">
    <source>
        <dbReference type="Pfam" id="PF07885"/>
    </source>
</evidence>
<sequence length="660" mass="74831">MEGAEALRRQRSLQMMGSLEEVTPARNFFVRFVAQREIEVNDSEWFEVLKRHGMVPESPDSLASSRKSVADASTKLSERIPYGTPEEEDVAERDTIKRRRRIPIVEVLSPFSIYYCVWQYFMMIVDFTYTAFWVPYSVVFVLEDCHWNSPTAVVDFLAGWAFVLDVIVNLRVGYVIVHNFSRTVELDWRRAGLFYILRGTFFVDALATIPVYMQTVCLATYGNDPFSSYGQILMQIMRMLRLVRFLKTLRLLTSDALDVASVTVKRWMGGRMIVFQMINIVILYLLTAHMMACAWYFTAAIEDAQPSGAGWPPVDGKFQSCLDGTEDDAPVTWLTSAGILCANNGVKYMAAFYFSTMTITTVGYGDIAAHTTAEQAVASVMMFLGAVFFGYLVSTTTIFLEKVSQGKQELEAYHEKVEVVNSLLAARKVPKSLVKKVRRYYSNVWSKASKLQEEGQILQELPFPLRASLAEHITMPLVNDVTSLSRISQRHWNQISRRFRPEWYPPGAFIAHPDGHGCGQGLSQEMDSLWLLERGEVACVKKGEKNSILVGPEVFGTSLILQMLDPDFPLETSFNTYMSTTPVWLWRINKEYLGTYFADNPAALVSFCEGVLMDELQTKIQGIDSTRSDGLLNKLQRMKENLPPEEEASPYTVSTRAIKM</sequence>
<dbReference type="GO" id="GO:0005886">
    <property type="term" value="C:plasma membrane"/>
    <property type="evidence" value="ECO:0007669"/>
    <property type="project" value="TreeGrafter"/>
</dbReference>
<feature type="transmembrane region" description="Helical" evidence="2">
    <location>
        <begin position="193"/>
        <end position="214"/>
    </location>
</feature>
<keyword evidence="2" id="KW-1133">Transmembrane helix</keyword>
<evidence type="ECO:0000256" key="2">
    <source>
        <dbReference type="SAM" id="Phobius"/>
    </source>
</evidence>
<keyword evidence="2" id="KW-0812">Transmembrane</keyword>
<dbReference type="Gene3D" id="1.10.287.630">
    <property type="entry name" value="Helix hairpin bin"/>
    <property type="match status" value="1"/>
</dbReference>